<dbReference type="EMBL" id="KV460206">
    <property type="protein sequence ID" value="OBU01786.1"/>
    <property type="molecule type" value="Genomic_DNA"/>
</dbReference>
<dbReference type="SUPFAM" id="SSF51445">
    <property type="entry name" value="(Trans)glycosidases"/>
    <property type="match status" value="1"/>
</dbReference>
<dbReference type="InterPro" id="IPR024655">
    <property type="entry name" value="Asl1_glyco_hydro_catalytic"/>
</dbReference>
<dbReference type="Gene3D" id="3.20.20.80">
    <property type="entry name" value="Glycosidases"/>
    <property type="match status" value="1"/>
</dbReference>
<gene>
    <name evidence="3" type="ORF">VE01_00478</name>
</gene>
<feature type="domain" description="Asl1-like glycosyl hydrolase catalytic" evidence="2">
    <location>
        <begin position="232"/>
        <end position="451"/>
    </location>
</feature>
<proteinExistence type="predicted"/>
<dbReference type="InterPro" id="IPR017853">
    <property type="entry name" value="GH"/>
</dbReference>
<keyword evidence="4" id="KW-1185">Reference proteome</keyword>
<dbReference type="Pfam" id="PF11790">
    <property type="entry name" value="Glyco_hydro_cc"/>
    <property type="match status" value="1"/>
</dbReference>
<dbReference type="OrthoDB" id="5985073at2759"/>
<reference evidence="4" key="2">
    <citation type="journal article" date="2018" name="Nat. Commun.">
        <title>Extreme sensitivity to ultraviolet light in the fungal pathogen causing white-nose syndrome of bats.</title>
        <authorList>
            <person name="Palmer J.M."/>
            <person name="Drees K.P."/>
            <person name="Foster J.T."/>
            <person name="Lindner D.L."/>
        </authorList>
    </citation>
    <scope>NUCLEOTIDE SEQUENCE [LARGE SCALE GENOMIC DNA]</scope>
    <source>
        <strain evidence="4">UAMH 10579</strain>
    </source>
</reference>
<dbReference type="GO" id="GO:0071966">
    <property type="term" value="P:fungal-type cell wall polysaccharide metabolic process"/>
    <property type="evidence" value="ECO:0007669"/>
    <property type="project" value="TreeGrafter"/>
</dbReference>
<reference evidence="3 4" key="1">
    <citation type="submission" date="2016-03" db="EMBL/GenBank/DDBJ databases">
        <title>Comparative genomics of Pseudogymnoascus destructans, the fungus causing white-nose syndrome of bats.</title>
        <authorList>
            <person name="Palmer J.M."/>
            <person name="Drees K.P."/>
            <person name="Foster J.T."/>
            <person name="Lindner D.L."/>
        </authorList>
    </citation>
    <scope>NUCLEOTIDE SEQUENCE [LARGE SCALE GENOMIC DNA]</scope>
    <source>
        <strain evidence="3 4">UAMH 10579</strain>
    </source>
</reference>
<feature type="signal peptide" evidence="1">
    <location>
        <begin position="1"/>
        <end position="21"/>
    </location>
</feature>
<evidence type="ECO:0000259" key="2">
    <source>
        <dbReference type="Pfam" id="PF11790"/>
    </source>
</evidence>
<dbReference type="Proteomes" id="UP000091956">
    <property type="component" value="Unassembled WGS sequence"/>
</dbReference>
<organism evidence="3 4">
    <name type="scientific">Pseudogymnoascus verrucosus</name>
    <dbReference type="NCBI Taxonomy" id="342668"/>
    <lineage>
        <taxon>Eukaryota</taxon>
        <taxon>Fungi</taxon>
        <taxon>Dikarya</taxon>
        <taxon>Ascomycota</taxon>
        <taxon>Pezizomycotina</taxon>
        <taxon>Leotiomycetes</taxon>
        <taxon>Thelebolales</taxon>
        <taxon>Thelebolaceae</taxon>
        <taxon>Pseudogymnoascus</taxon>
    </lineage>
</organism>
<dbReference type="PANTHER" id="PTHR34154">
    <property type="entry name" value="ALKALI-SENSITIVE LINKAGE PROTEIN 1"/>
    <property type="match status" value="1"/>
</dbReference>
<dbReference type="InterPro" id="IPR053183">
    <property type="entry name" value="ASL1"/>
</dbReference>
<dbReference type="AlphaFoldDB" id="A0A2P2SZI9"/>
<dbReference type="RefSeq" id="XP_018135518.1">
    <property type="nucleotide sequence ID" value="XM_018270009.2"/>
</dbReference>
<protein>
    <recommendedName>
        <fullName evidence="2">Asl1-like glycosyl hydrolase catalytic domain-containing protein</fullName>
    </recommendedName>
</protein>
<name>A0A2P2SZI9_9PEZI</name>
<sequence length="459" mass="46672">MFFSLPTIALAASLLSSSVLAVPHRGHRHLHAAAKRDATLVERDVVVVNTVTDWVTVWWDGTSFVTPSATSANAIPTQAAAADAAKVEADAKAKAAAEAPAPIITAAPAAPAPVAPAVAVADTGAADAEAASKASAEAAASQAAAAQAAASQAAANEAAKAAASAAANDAAKAATNAAAAAAKNPEGIIAGVVGAISSVVAPIIPTPVAPVISTPTPVVVTPPVVLGAAKRGLAYNNAALASGFTGADSKVSWAYNWGSTTPAIPSSFEYVPMIWGPQPIHSDGWTEAANAAIAKGSKHLLAFNEPDLPSQANLDVGTAAAGYKTFMQPFAGKARLGSPAVTNGPAPMGIAYFKSFMAACDGCTVDFVPMHWYDSASNVEGFKTHVNDMRDAAEGRKLWITEFGASGSNEDQENFLREVIPWLDSNDAVERYAYFYADGALTQNSVVSALGNVFKTFVS</sequence>
<dbReference type="STRING" id="342668.A0A2P2SZI9"/>
<evidence type="ECO:0000313" key="4">
    <source>
        <dbReference type="Proteomes" id="UP000091956"/>
    </source>
</evidence>
<dbReference type="GO" id="GO:0009277">
    <property type="term" value="C:fungal-type cell wall"/>
    <property type="evidence" value="ECO:0007669"/>
    <property type="project" value="TreeGrafter"/>
</dbReference>
<feature type="chain" id="PRO_5015195001" description="Asl1-like glycosyl hydrolase catalytic domain-containing protein" evidence="1">
    <location>
        <begin position="22"/>
        <end position="459"/>
    </location>
</feature>
<dbReference type="GeneID" id="28833864"/>
<evidence type="ECO:0000256" key="1">
    <source>
        <dbReference type="SAM" id="SignalP"/>
    </source>
</evidence>
<evidence type="ECO:0000313" key="3">
    <source>
        <dbReference type="EMBL" id="OBU01786.1"/>
    </source>
</evidence>
<dbReference type="PANTHER" id="PTHR34154:SF10">
    <property type="entry name" value="ASL1-LIKE GLYCOSYL HYDROLASE CATALYTIC DOMAIN-CONTAINING PROTEIN"/>
    <property type="match status" value="1"/>
</dbReference>
<keyword evidence="1" id="KW-0732">Signal</keyword>
<accession>A0A2P2SZI9</accession>